<organism evidence="2">
    <name type="scientific">Timema monikensis</name>
    <dbReference type="NCBI Taxonomy" id="170555"/>
    <lineage>
        <taxon>Eukaryota</taxon>
        <taxon>Metazoa</taxon>
        <taxon>Ecdysozoa</taxon>
        <taxon>Arthropoda</taxon>
        <taxon>Hexapoda</taxon>
        <taxon>Insecta</taxon>
        <taxon>Pterygota</taxon>
        <taxon>Neoptera</taxon>
        <taxon>Polyneoptera</taxon>
        <taxon>Phasmatodea</taxon>
        <taxon>Timematodea</taxon>
        <taxon>Timematoidea</taxon>
        <taxon>Timematidae</taxon>
        <taxon>Timema</taxon>
    </lineage>
</organism>
<protein>
    <submittedName>
        <fullName evidence="2">Uncharacterized protein</fullName>
    </submittedName>
</protein>
<evidence type="ECO:0000256" key="1">
    <source>
        <dbReference type="SAM" id="MobiDB-lite"/>
    </source>
</evidence>
<proteinExistence type="predicted"/>
<dbReference type="Pfam" id="PF10253">
    <property type="entry name" value="PRCC"/>
    <property type="match status" value="1"/>
</dbReference>
<dbReference type="GO" id="GO:0005634">
    <property type="term" value="C:nucleus"/>
    <property type="evidence" value="ECO:0007669"/>
    <property type="project" value="TreeGrafter"/>
</dbReference>
<evidence type="ECO:0000313" key="2">
    <source>
        <dbReference type="EMBL" id="CAD7431105.1"/>
    </source>
</evidence>
<reference evidence="2" key="1">
    <citation type="submission" date="2020-11" db="EMBL/GenBank/DDBJ databases">
        <authorList>
            <person name="Tran Van P."/>
        </authorList>
    </citation>
    <scope>NUCLEOTIDE SEQUENCE</scope>
</reference>
<accession>A0A7R9EBQ5</accession>
<dbReference type="AlphaFoldDB" id="A0A7R9EBQ5"/>
<dbReference type="PANTHER" id="PTHR13621">
    <property type="entry name" value="PROLINE-RICH PROTEIN PRCC"/>
    <property type="match status" value="1"/>
</dbReference>
<feature type="region of interest" description="Disordered" evidence="1">
    <location>
        <begin position="43"/>
        <end position="168"/>
    </location>
</feature>
<gene>
    <name evidence="2" type="ORF">TMSB3V08_LOCUS7849</name>
</gene>
<dbReference type="PANTHER" id="PTHR13621:SF2">
    <property type="entry name" value="PROLINE-RICH PROTEIN PRCC"/>
    <property type="match status" value="1"/>
</dbReference>
<dbReference type="EMBL" id="OB794801">
    <property type="protein sequence ID" value="CAD7431105.1"/>
    <property type="molecule type" value="Genomic_DNA"/>
</dbReference>
<dbReference type="InterPro" id="IPR018800">
    <property type="entry name" value="PRCC"/>
</dbReference>
<feature type="compositionally biased region" description="Basic and acidic residues" evidence="1">
    <location>
        <begin position="109"/>
        <end position="122"/>
    </location>
</feature>
<name>A0A7R9EBQ5_9NEOP</name>
<sequence length="168" mass="19553">MKKQERSEEDKKKAEKRKLDIHLQRLCGRRATRGKQAMQIIDVSGDAIMPDPNEWLTKQLTEEQQQKSHSHSHRKNEGPTTQQRRKHQITYLAFQRRKLHPGVSLTHPLQEKRTSPPHERISPRSKPLDLPQEMRQPIDEESASRATPALLTSTRSGRVIKQPTRLNL</sequence>